<evidence type="ECO:0000313" key="1">
    <source>
        <dbReference type="EMBL" id="MES1922843.1"/>
    </source>
</evidence>
<gene>
    <name evidence="1" type="ORF">MHBO_004371</name>
</gene>
<sequence length="152" mass="17916">MFENESTCSDLKKIFLELGYEYFVFEQRKCLNLGSKNAADPEIIKSEIEGAINNMKGVHHIHVYFAESTFCDDQLVTRCKEFSKECERGNIKVYMDTAKICLVGRNEEELKNLRRTLMKKNFINREQEHDLPSSKGLRKIFFETILLWLMVY</sequence>
<comment type="caution">
    <text evidence="1">The sequence shown here is derived from an EMBL/GenBank/DDBJ whole genome shotgun (WGS) entry which is preliminary data.</text>
</comment>
<evidence type="ECO:0000313" key="2">
    <source>
        <dbReference type="Proteomes" id="UP001439008"/>
    </source>
</evidence>
<protein>
    <submittedName>
        <fullName evidence="1">Uncharacterized protein</fullName>
    </submittedName>
</protein>
<dbReference type="Proteomes" id="UP001439008">
    <property type="component" value="Unassembled WGS sequence"/>
</dbReference>
<proteinExistence type="predicted"/>
<organism evidence="1 2">
    <name type="scientific">Bonamia ostreae</name>
    <dbReference type="NCBI Taxonomy" id="126728"/>
    <lineage>
        <taxon>Eukaryota</taxon>
        <taxon>Sar</taxon>
        <taxon>Rhizaria</taxon>
        <taxon>Endomyxa</taxon>
        <taxon>Ascetosporea</taxon>
        <taxon>Haplosporida</taxon>
        <taxon>Bonamia</taxon>
    </lineage>
</organism>
<dbReference type="EMBL" id="JBDODL010003865">
    <property type="protein sequence ID" value="MES1922843.1"/>
    <property type="molecule type" value="Genomic_DNA"/>
</dbReference>
<keyword evidence="2" id="KW-1185">Reference proteome</keyword>
<name>A0ABV2AT47_9EUKA</name>
<reference evidence="1 2" key="1">
    <citation type="journal article" date="2024" name="BMC Biol.">
        <title>Comparative genomics of Ascetosporea gives new insight into the evolutionary basis for animal parasitism in Rhizaria.</title>
        <authorList>
            <person name="Hiltunen Thoren M."/>
            <person name="Onut-Brannstrom I."/>
            <person name="Alfjorden A."/>
            <person name="Peckova H."/>
            <person name="Swords F."/>
            <person name="Hooper C."/>
            <person name="Holzer A.S."/>
            <person name="Bass D."/>
            <person name="Burki F."/>
        </authorList>
    </citation>
    <scope>NUCLEOTIDE SEQUENCE [LARGE SCALE GENOMIC DNA]</scope>
    <source>
        <strain evidence="1">20-A016</strain>
    </source>
</reference>
<accession>A0ABV2AT47</accession>